<reference evidence="1" key="1">
    <citation type="submission" date="2022-10" db="EMBL/GenBank/DDBJ databases">
        <authorList>
            <person name="Yu W.X."/>
        </authorList>
    </citation>
    <scope>NUCLEOTIDE SEQUENCE</scope>
    <source>
        <strain evidence="1">AAT</strain>
    </source>
</reference>
<proteinExistence type="predicted"/>
<comment type="caution">
    <text evidence="1">The sequence shown here is derived from an EMBL/GenBank/DDBJ whole genome shotgun (WGS) entry which is preliminary data.</text>
</comment>
<dbReference type="AlphaFoldDB" id="A0AAE3M3I4"/>
<dbReference type="RefSeq" id="WP_301190082.1">
    <property type="nucleotide sequence ID" value="NZ_JAPDPJ010000015.1"/>
</dbReference>
<evidence type="ECO:0000313" key="1">
    <source>
        <dbReference type="EMBL" id="MCW3786517.1"/>
    </source>
</evidence>
<evidence type="ECO:0000313" key="2">
    <source>
        <dbReference type="Proteomes" id="UP001209229"/>
    </source>
</evidence>
<accession>A0AAE3M3I4</accession>
<dbReference type="PROSITE" id="PS51257">
    <property type="entry name" value="PROKAR_LIPOPROTEIN"/>
    <property type="match status" value="1"/>
</dbReference>
<gene>
    <name evidence="1" type="ORF">OM075_08565</name>
</gene>
<protein>
    <submittedName>
        <fullName evidence="1">Uncharacterized protein</fullName>
    </submittedName>
</protein>
<keyword evidence="2" id="KW-1185">Reference proteome</keyword>
<dbReference type="Proteomes" id="UP001209229">
    <property type="component" value="Unassembled WGS sequence"/>
</dbReference>
<organism evidence="1 2">
    <name type="scientific">Plebeiibacterium sediminum</name>
    <dbReference type="NCBI Taxonomy" id="2992112"/>
    <lineage>
        <taxon>Bacteria</taxon>
        <taxon>Pseudomonadati</taxon>
        <taxon>Bacteroidota</taxon>
        <taxon>Bacteroidia</taxon>
        <taxon>Marinilabiliales</taxon>
        <taxon>Marinilabiliaceae</taxon>
        <taxon>Plebeiibacterium</taxon>
    </lineage>
</organism>
<dbReference type="EMBL" id="JAPDPJ010000015">
    <property type="protein sequence ID" value="MCW3786517.1"/>
    <property type="molecule type" value="Genomic_DNA"/>
</dbReference>
<name>A0AAE3M3I4_9BACT</name>
<sequence>MKNIYILVILAIILFSCEKEKQNSEQGVSNVIDNEVKECVLATEPSVYSNYFNNDSYLAGYSSVKQNSLSDEELVPIFVEQENGLKSTKQIAFTANNHDVLAGVSNLKSAPITKGHDLFNSWYGQDVKFILSSNSKLKSASSVDTVAIEMYVPELVEILSPPIETAQELYPYCYYDNFILKWNADINNENGLVVIVEWLGTVLSEDEDEATYVRNIDVIKEDDGEVVLNSKLFDNIPNKALAYVTLLRGNIEIAELDSTSYRVFGESHAILPMVLVKEINN</sequence>